<dbReference type="EMBL" id="JAPEIS010000008">
    <property type="protein sequence ID" value="KAJ8063945.1"/>
    <property type="molecule type" value="Genomic_DNA"/>
</dbReference>
<evidence type="ECO:0000313" key="2">
    <source>
        <dbReference type="EMBL" id="KAJ8063945.1"/>
    </source>
</evidence>
<gene>
    <name evidence="2" type="ORF">OCU04_007792</name>
</gene>
<proteinExistence type="predicted"/>
<comment type="caution">
    <text evidence="2">The sequence shown here is derived from an EMBL/GenBank/DDBJ whole genome shotgun (WGS) entry which is preliminary data.</text>
</comment>
<feature type="compositionally biased region" description="Polar residues" evidence="1">
    <location>
        <begin position="155"/>
        <end position="166"/>
    </location>
</feature>
<sequence length="258" mass="28253">MANIPTWESSPRFKELHDLLVTQGLSPIHGAMTSDDLNDVINLIHRVISRQNPNMAQNVFEFILERNVWRYCFVKNTKENKFAKEHPRFLYSGFGPTQELRAEHFAACAAATATTSKADTAPIEPPSRANAPQAKEVSSQASNVALPVRRPSQDIEANTGPSKFNLGRQTKISANATADNNVPVDPAVVSPVIVTQTITPKTYVLPNGMVIDIYDKPLEWTQVAITIRSAIEEEFVVGKDSGANLSSGGNLLVILAFQ</sequence>
<dbReference type="OrthoDB" id="3556265at2759"/>
<dbReference type="AlphaFoldDB" id="A0A9X0DIS3"/>
<accession>A0A9X0DIS3</accession>
<reference evidence="2" key="1">
    <citation type="submission" date="2022-11" db="EMBL/GenBank/DDBJ databases">
        <title>Genome Resource of Sclerotinia nivalis Strain SnTB1, a Plant Pathogen Isolated from American Ginseng.</title>
        <authorList>
            <person name="Fan S."/>
        </authorList>
    </citation>
    <scope>NUCLEOTIDE SEQUENCE</scope>
    <source>
        <strain evidence="2">SnTB1</strain>
    </source>
</reference>
<dbReference type="Proteomes" id="UP001152300">
    <property type="component" value="Unassembled WGS sequence"/>
</dbReference>
<organism evidence="2 3">
    <name type="scientific">Sclerotinia nivalis</name>
    <dbReference type="NCBI Taxonomy" id="352851"/>
    <lineage>
        <taxon>Eukaryota</taxon>
        <taxon>Fungi</taxon>
        <taxon>Dikarya</taxon>
        <taxon>Ascomycota</taxon>
        <taxon>Pezizomycotina</taxon>
        <taxon>Leotiomycetes</taxon>
        <taxon>Helotiales</taxon>
        <taxon>Sclerotiniaceae</taxon>
        <taxon>Sclerotinia</taxon>
    </lineage>
</organism>
<feature type="region of interest" description="Disordered" evidence="1">
    <location>
        <begin position="116"/>
        <end position="166"/>
    </location>
</feature>
<protein>
    <submittedName>
        <fullName evidence="2">Uncharacterized protein</fullName>
    </submittedName>
</protein>
<evidence type="ECO:0000256" key="1">
    <source>
        <dbReference type="SAM" id="MobiDB-lite"/>
    </source>
</evidence>
<evidence type="ECO:0000313" key="3">
    <source>
        <dbReference type="Proteomes" id="UP001152300"/>
    </source>
</evidence>
<name>A0A9X0DIS3_9HELO</name>
<keyword evidence="3" id="KW-1185">Reference proteome</keyword>